<accession>A0ABN2PPS2</accession>
<protein>
    <recommendedName>
        <fullName evidence="4">MFS transporter</fullName>
    </recommendedName>
</protein>
<keyword evidence="1" id="KW-0472">Membrane</keyword>
<dbReference type="EMBL" id="BAAAMY010000007">
    <property type="protein sequence ID" value="GAA1926579.1"/>
    <property type="molecule type" value="Genomic_DNA"/>
</dbReference>
<evidence type="ECO:0000313" key="2">
    <source>
        <dbReference type="EMBL" id="GAA1926579.1"/>
    </source>
</evidence>
<evidence type="ECO:0000256" key="1">
    <source>
        <dbReference type="SAM" id="Phobius"/>
    </source>
</evidence>
<sequence>MRQSYLPLAGALVGAPVVIAVALSFVLLPREGATWGPWPLVVAALAVGGVVLAELLGYRTPPLTPGTDAGTARTVSAQRWQTAAMLRFVLTEAPLLLTIALAFVVETPEPFWLVAGAAAVAVAGLLLHVWPWSRPVNRFAEALERDGARTTLREDLGVLTAR</sequence>
<keyword evidence="1" id="KW-0812">Transmembrane</keyword>
<evidence type="ECO:0008006" key="4">
    <source>
        <dbReference type="Google" id="ProtNLM"/>
    </source>
</evidence>
<dbReference type="Proteomes" id="UP001501612">
    <property type="component" value="Unassembled WGS sequence"/>
</dbReference>
<feature type="transmembrane region" description="Helical" evidence="1">
    <location>
        <begin position="111"/>
        <end position="130"/>
    </location>
</feature>
<comment type="caution">
    <text evidence="2">The sequence shown here is derived from an EMBL/GenBank/DDBJ whole genome shotgun (WGS) entry which is preliminary data.</text>
</comment>
<feature type="transmembrane region" description="Helical" evidence="1">
    <location>
        <begin position="40"/>
        <end position="58"/>
    </location>
</feature>
<feature type="transmembrane region" description="Helical" evidence="1">
    <location>
        <begin position="84"/>
        <end position="105"/>
    </location>
</feature>
<keyword evidence="1" id="KW-1133">Transmembrane helix</keyword>
<name>A0ABN2PPS2_9ACTN</name>
<feature type="transmembrane region" description="Helical" evidence="1">
    <location>
        <begin position="7"/>
        <end position="28"/>
    </location>
</feature>
<reference evidence="2 3" key="1">
    <citation type="journal article" date="2019" name="Int. J. Syst. Evol. Microbiol.">
        <title>The Global Catalogue of Microorganisms (GCM) 10K type strain sequencing project: providing services to taxonomists for standard genome sequencing and annotation.</title>
        <authorList>
            <consortium name="The Broad Institute Genomics Platform"/>
            <consortium name="The Broad Institute Genome Sequencing Center for Infectious Disease"/>
            <person name="Wu L."/>
            <person name="Ma J."/>
        </authorList>
    </citation>
    <scope>NUCLEOTIDE SEQUENCE [LARGE SCALE GENOMIC DNA]</scope>
    <source>
        <strain evidence="2 3">JCM 14046</strain>
    </source>
</reference>
<gene>
    <name evidence="2" type="ORF">GCM10009737_30550</name>
</gene>
<organism evidence="2 3">
    <name type="scientific">Nocardioides lentus</name>
    <dbReference type="NCBI Taxonomy" id="338077"/>
    <lineage>
        <taxon>Bacteria</taxon>
        <taxon>Bacillati</taxon>
        <taxon>Actinomycetota</taxon>
        <taxon>Actinomycetes</taxon>
        <taxon>Propionibacteriales</taxon>
        <taxon>Nocardioidaceae</taxon>
        <taxon>Nocardioides</taxon>
    </lineage>
</organism>
<dbReference type="RefSeq" id="WP_344008449.1">
    <property type="nucleotide sequence ID" value="NZ_BAAAMY010000007.1"/>
</dbReference>
<proteinExistence type="predicted"/>
<evidence type="ECO:0000313" key="3">
    <source>
        <dbReference type="Proteomes" id="UP001501612"/>
    </source>
</evidence>
<keyword evidence="3" id="KW-1185">Reference proteome</keyword>